<evidence type="ECO:0000256" key="7">
    <source>
        <dbReference type="RuleBase" id="RU363032"/>
    </source>
</evidence>
<accession>A0AAF1C2R5</accession>
<sequence>MSDLTITVRGASTGPAAGPTAGPSSADGLDHALAEAAGGLHDADADAWAVPSRTERLRRRALWLVRRPGLVLAVLAIALALAWAFWPAAFAPYSPTVGVPADKLQGPSAQYWFGTDYLGRDLFSRVVHGSALSLKATAIAVAIALVAGSGIGLVAGFVGGVVDDVLMRVVDVLLAVPGLLLSLAVVTVLGFGTTNVAIAVGVAAVASFARVMRAEVLRVRESVFVEAAAASGVGRLTILRRHVLPNSSGPVLVLSALEFGSAILAVSALSFLGFGAAPPAPEWGSLVSEGRSYLATSWWLTTLPGLVVVAVVLSANRVSRALDGEWSDLR</sequence>
<feature type="transmembrane region" description="Helical" evidence="7">
    <location>
        <begin position="68"/>
        <end position="86"/>
    </location>
</feature>
<evidence type="ECO:0000256" key="3">
    <source>
        <dbReference type="ARBA" id="ARBA00022475"/>
    </source>
</evidence>
<dbReference type="PANTHER" id="PTHR43386:SF1">
    <property type="entry name" value="D,D-DIPEPTIDE TRANSPORT SYSTEM PERMEASE PROTEIN DDPC-RELATED"/>
    <property type="match status" value="1"/>
</dbReference>
<feature type="transmembrane region" description="Helical" evidence="7">
    <location>
        <begin position="169"/>
        <end position="190"/>
    </location>
</feature>
<comment type="similarity">
    <text evidence="7">Belongs to the binding-protein-dependent transport system permease family.</text>
</comment>
<dbReference type="RefSeq" id="WP_319157050.1">
    <property type="nucleotide sequence ID" value="NZ_CP138359.1"/>
</dbReference>
<name>A0AAF1C2R5_9MICO</name>
<evidence type="ECO:0000256" key="6">
    <source>
        <dbReference type="ARBA" id="ARBA00023136"/>
    </source>
</evidence>
<gene>
    <name evidence="10" type="ORF">SANBI_003339</name>
</gene>
<dbReference type="Gene3D" id="1.10.3720.10">
    <property type="entry name" value="MetI-like"/>
    <property type="match status" value="1"/>
</dbReference>
<dbReference type="PROSITE" id="PS50928">
    <property type="entry name" value="ABC_TM1"/>
    <property type="match status" value="1"/>
</dbReference>
<evidence type="ECO:0000313" key="11">
    <source>
        <dbReference type="Proteomes" id="UP001304340"/>
    </source>
</evidence>
<keyword evidence="5 7" id="KW-1133">Transmembrane helix</keyword>
<feature type="transmembrane region" description="Helical" evidence="7">
    <location>
        <begin position="251"/>
        <end position="277"/>
    </location>
</feature>
<evidence type="ECO:0000256" key="4">
    <source>
        <dbReference type="ARBA" id="ARBA00022692"/>
    </source>
</evidence>
<dbReference type="PANTHER" id="PTHR43386">
    <property type="entry name" value="OLIGOPEPTIDE TRANSPORT SYSTEM PERMEASE PROTEIN APPC"/>
    <property type="match status" value="1"/>
</dbReference>
<dbReference type="EMBL" id="CP138359">
    <property type="protein sequence ID" value="WPF82009.1"/>
    <property type="molecule type" value="Genomic_DNA"/>
</dbReference>
<feature type="domain" description="ABC transmembrane type-1" evidence="9">
    <location>
        <begin position="130"/>
        <end position="319"/>
    </location>
</feature>
<dbReference type="InterPro" id="IPR035906">
    <property type="entry name" value="MetI-like_sf"/>
</dbReference>
<dbReference type="AlphaFoldDB" id="A0AAF1C2R5"/>
<dbReference type="SUPFAM" id="SSF161098">
    <property type="entry name" value="MetI-like"/>
    <property type="match status" value="1"/>
</dbReference>
<protein>
    <submittedName>
        <fullName evidence="10">ABC transporter permease</fullName>
    </submittedName>
</protein>
<feature type="transmembrane region" description="Helical" evidence="7">
    <location>
        <begin position="297"/>
        <end position="315"/>
    </location>
</feature>
<keyword evidence="4 7" id="KW-0812">Transmembrane</keyword>
<evidence type="ECO:0000256" key="1">
    <source>
        <dbReference type="ARBA" id="ARBA00004651"/>
    </source>
</evidence>
<keyword evidence="6 7" id="KW-0472">Membrane</keyword>
<evidence type="ECO:0000313" key="10">
    <source>
        <dbReference type="EMBL" id="WPF82009.1"/>
    </source>
</evidence>
<dbReference type="GO" id="GO:0005886">
    <property type="term" value="C:plasma membrane"/>
    <property type="evidence" value="ECO:0007669"/>
    <property type="project" value="UniProtKB-SubCell"/>
</dbReference>
<organism evidence="10 11">
    <name type="scientific">Sanguibacter biliveldensis</name>
    <dbReference type="NCBI Taxonomy" id="3030830"/>
    <lineage>
        <taxon>Bacteria</taxon>
        <taxon>Bacillati</taxon>
        <taxon>Actinomycetota</taxon>
        <taxon>Actinomycetes</taxon>
        <taxon>Micrococcales</taxon>
        <taxon>Sanguibacteraceae</taxon>
        <taxon>Sanguibacter</taxon>
    </lineage>
</organism>
<feature type="region of interest" description="Disordered" evidence="8">
    <location>
        <begin position="1"/>
        <end position="28"/>
    </location>
</feature>
<feature type="compositionally biased region" description="Low complexity" evidence="8">
    <location>
        <begin position="10"/>
        <end position="27"/>
    </location>
</feature>
<dbReference type="InterPro" id="IPR000515">
    <property type="entry name" value="MetI-like"/>
</dbReference>
<evidence type="ECO:0000256" key="8">
    <source>
        <dbReference type="SAM" id="MobiDB-lite"/>
    </source>
</evidence>
<feature type="transmembrane region" description="Helical" evidence="7">
    <location>
        <begin position="196"/>
        <end position="212"/>
    </location>
</feature>
<proteinExistence type="inferred from homology"/>
<evidence type="ECO:0000259" key="9">
    <source>
        <dbReference type="PROSITE" id="PS50928"/>
    </source>
</evidence>
<dbReference type="Proteomes" id="UP001304340">
    <property type="component" value="Chromosome"/>
</dbReference>
<dbReference type="GO" id="GO:0055085">
    <property type="term" value="P:transmembrane transport"/>
    <property type="evidence" value="ECO:0007669"/>
    <property type="project" value="InterPro"/>
</dbReference>
<keyword evidence="2 7" id="KW-0813">Transport</keyword>
<evidence type="ECO:0000256" key="5">
    <source>
        <dbReference type="ARBA" id="ARBA00022989"/>
    </source>
</evidence>
<feature type="transmembrane region" description="Helical" evidence="7">
    <location>
        <begin position="138"/>
        <end position="162"/>
    </location>
</feature>
<keyword evidence="11" id="KW-1185">Reference proteome</keyword>
<evidence type="ECO:0000256" key="2">
    <source>
        <dbReference type="ARBA" id="ARBA00022448"/>
    </source>
</evidence>
<comment type="subcellular location">
    <subcellularLocation>
        <location evidence="1 7">Cell membrane</location>
        <topology evidence="1 7">Multi-pass membrane protein</topology>
    </subcellularLocation>
</comment>
<dbReference type="Pfam" id="PF00528">
    <property type="entry name" value="BPD_transp_1"/>
    <property type="match status" value="1"/>
</dbReference>
<keyword evidence="3" id="KW-1003">Cell membrane</keyword>
<dbReference type="CDD" id="cd06261">
    <property type="entry name" value="TM_PBP2"/>
    <property type="match status" value="1"/>
</dbReference>
<dbReference type="InterPro" id="IPR050366">
    <property type="entry name" value="BP-dependent_transpt_permease"/>
</dbReference>
<dbReference type="KEGG" id="sbil:SANBI_003339"/>
<reference evidence="11" key="1">
    <citation type="submission" date="2023-11" db="EMBL/GenBank/DDBJ databases">
        <authorList>
            <person name="Helweg L.P."/>
            <person name="Kiel A."/>
            <person name="Hitz F."/>
            <person name="Ruckert-Reed C."/>
            <person name="Busche T."/>
            <person name="Kaltschmidt B."/>
            <person name="Kaltschmidt C."/>
        </authorList>
    </citation>
    <scope>NUCLEOTIDE SEQUENCE [LARGE SCALE GENOMIC DNA]</scope>
    <source>
        <strain evidence="11">4.1</strain>
    </source>
</reference>